<dbReference type="SMART" id="SM00471">
    <property type="entry name" value="HDc"/>
    <property type="match status" value="1"/>
</dbReference>
<dbReference type="FunFam" id="1.10.3210.10:FF:000035">
    <property type="entry name" value="HD family hydrolase"/>
    <property type="match status" value="1"/>
</dbReference>
<keyword evidence="6" id="KW-0479">Metal-binding</keyword>
<dbReference type="InterPro" id="IPR039356">
    <property type="entry name" value="YfbR/HDDC2"/>
</dbReference>
<dbReference type="GeneID" id="71929823"/>
<dbReference type="KEGG" id="haad:MW046_17210"/>
<dbReference type="GO" id="GO:0005737">
    <property type="term" value="C:cytoplasm"/>
    <property type="evidence" value="ECO:0007669"/>
    <property type="project" value="TreeGrafter"/>
</dbReference>
<keyword evidence="11" id="KW-1185">Reference proteome</keyword>
<dbReference type="RefSeq" id="WP_247995754.1">
    <property type="nucleotide sequence ID" value="NZ_CP096022.1"/>
</dbReference>
<dbReference type="SUPFAM" id="SSF109604">
    <property type="entry name" value="HD-domain/PDEase-like"/>
    <property type="match status" value="1"/>
</dbReference>
<evidence type="ECO:0000256" key="1">
    <source>
        <dbReference type="ARBA" id="ARBA00001638"/>
    </source>
</evidence>
<organism evidence="10 11">
    <name type="scientific">Halocatena salina</name>
    <dbReference type="NCBI Taxonomy" id="2934340"/>
    <lineage>
        <taxon>Archaea</taxon>
        <taxon>Methanobacteriati</taxon>
        <taxon>Methanobacteriota</taxon>
        <taxon>Stenosarchaea group</taxon>
        <taxon>Halobacteria</taxon>
        <taxon>Halobacteriales</taxon>
        <taxon>Natronomonadaceae</taxon>
        <taxon>Halocatena</taxon>
    </lineage>
</organism>
<dbReference type="EMBL" id="CP096022">
    <property type="protein sequence ID" value="UPM45100.1"/>
    <property type="molecule type" value="Genomic_DNA"/>
</dbReference>
<evidence type="ECO:0000256" key="5">
    <source>
        <dbReference type="ARBA" id="ARBA00012964"/>
    </source>
</evidence>
<dbReference type="GO" id="GO:0002953">
    <property type="term" value="F:5'-deoxynucleotidase activity"/>
    <property type="evidence" value="ECO:0007669"/>
    <property type="project" value="UniProtKB-EC"/>
</dbReference>
<protein>
    <recommendedName>
        <fullName evidence="5">5'-deoxynucleotidase</fullName>
        <ecNumber evidence="5">3.1.3.89</ecNumber>
    </recommendedName>
</protein>
<keyword evidence="10" id="KW-0614">Plasmid</keyword>
<comment type="cofactor">
    <cofactor evidence="3">
        <name>Co(2+)</name>
        <dbReference type="ChEBI" id="CHEBI:48828"/>
    </cofactor>
</comment>
<dbReference type="InterPro" id="IPR006674">
    <property type="entry name" value="HD_domain"/>
</dbReference>
<dbReference type="Gene3D" id="1.10.3210.10">
    <property type="entry name" value="Hypothetical protein af1432"/>
    <property type="match status" value="1"/>
</dbReference>
<dbReference type="InterPro" id="IPR003607">
    <property type="entry name" value="HD/PDEase_dom"/>
</dbReference>
<evidence type="ECO:0000256" key="7">
    <source>
        <dbReference type="ARBA" id="ARBA00022801"/>
    </source>
</evidence>
<dbReference type="AlphaFoldDB" id="A0A8U0A7D9"/>
<name>A0A8U0A7D9_9EURY</name>
<dbReference type="Proteomes" id="UP000831768">
    <property type="component" value="Plasmid unnamed3"/>
</dbReference>
<evidence type="ECO:0000313" key="11">
    <source>
        <dbReference type="Proteomes" id="UP000831768"/>
    </source>
</evidence>
<dbReference type="Pfam" id="PF13023">
    <property type="entry name" value="HD_3"/>
    <property type="match status" value="1"/>
</dbReference>
<dbReference type="PANTHER" id="PTHR11845">
    <property type="entry name" value="5'-DEOXYNUCLEOTIDASE HDDC2"/>
    <property type="match status" value="1"/>
</dbReference>
<comment type="catalytic activity">
    <reaction evidence="1">
        <text>a 2'-deoxyribonucleoside 5'-phosphate + H2O = a 2'-deoxyribonucleoside + phosphate</text>
        <dbReference type="Rhea" id="RHEA:36167"/>
        <dbReference type="ChEBI" id="CHEBI:15377"/>
        <dbReference type="ChEBI" id="CHEBI:18274"/>
        <dbReference type="ChEBI" id="CHEBI:43474"/>
        <dbReference type="ChEBI" id="CHEBI:65317"/>
        <dbReference type="EC" id="3.1.3.89"/>
    </reaction>
</comment>
<feature type="domain" description="HD/PDEase" evidence="9">
    <location>
        <begin position="34"/>
        <end position="152"/>
    </location>
</feature>
<proteinExistence type="predicted"/>
<keyword evidence="7 10" id="KW-0378">Hydrolase</keyword>
<geneLocation type="plasmid" evidence="10 11">
    <name>unnamed3</name>
</geneLocation>
<gene>
    <name evidence="10" type="ORF">MW046_17210</name>
</gene>
<evidence type="ECO:0000256" key="4">
    <source>
        <dbReference type="ARBA" id="ARBA00011738"/>
    </source>
</evidence>
<reference evidence="10" key="1">
    <citation type="submission" date="2022-04" db="EMBL/GenBank/DDBJ databases">
        <title>Halocatena sp. nov., isolated from a salt lake.</title>
        <authorList>
            <person name="Cui H.-L."/>
        </authorList>
    </citation>
    <scope>NUCLEOTIDE SEQUENCE</scope>
    <source>
        <strain evidence="10">AD-1</strain>
        <plasmid evidence="10">unnamed3</plasmid>
    </source>
</reference>
<evidence type="ECO:0000256" key="2">
    <source>
        <dbReference type="ARBA" id="ARBA00001936"/>
    </source>
</evidence>
<evidence type="ECO:0000256" key="6">
    <source>
        <dbReference type="ARBA" id="ARBA00022723"/>
    </source>
</evidence>
<evidence type="ECO:0000256" key="3">
    <source>
        <dbReference type="ARBA" id="ARBA00001941"/>
    </source>
</evidence>
<dbReference type="EC" id="3.1.3.89" evidence="5"/>
<dbReference type="GO" id="GO:0046872">
    <property type="term" value="F:metal ion binding"/>
    <property type="evidence" value="ECO:0007669"/>
    <property type="project" value="UniProtKB-KW"/>
</dbReference>
<accession>A0A8U0A7D9</accession>
<evidence type="ECO:0000313" key="10">
    <source>
        <dbReference type="EMBL" id="UPM45100.1"/>
    </source>
</evidence>
<comment type="cofactor">
    <cofactor evidence="2">
        <name>Mn(2+)</name>
        <dbReference type="ChEBI" id="CHEBI:29035"/>
    </cofactor>
</comment>
<comment type="subunit">
    <text evidence="4">Homodimer.</text>
</comment>
<sequence>MTDSPSTAQLDTLLEVYELKDELRTGWELRGIENPESVAAHTWGTAVLCLLFADEADLDPNKAVSMALVHDLAEARTGDVATRAEPESQNIEREQKEQREREVMTDFVASFDAPHFMALWESYETRESPLARFVKDMDLIDNCLQALKYERQQRYDKNEDNEHFAEYDRLDEFFATAQPRLRTEIGNDLFDVIHARYEHRLNHSDPPE</sequence>
<evidence type="ECO:0000256" key="8">
    <source>
        <dbReference type="SAM" id="MobiDB-lite"/>
    </source>
</evidence>
<feature type="region of interest" description="Disordered" evidence="8">
    <location>
        <begin position="79"/>
        <end position="98"/>
    </location>
</feature>
<evidence type="ECO:0000259" key="9">
    <source>
        <dbReference type="SMART" id="SM00471"/>
    </source>
</evidence>
<dbReference type="PANTHER" id="PTHR11845:SF13">
    <property type="entry name" value="5'-DEOXYNUCLEOTIDASE HDDC2"/>
    <property type="match status" value="1"/>
</dbReference>